<comment type="caution">
    <text evidence="3">The sequence shown here is derived from an EMBL/GenBank/DDBJ whole genome shotgun (WGS) entry which is preliminary data.</text>
</comment>
<keyword evidence="4" id="KW-1185">Reference proteome</keyword>
<evidence type="ECO:0000313" key="4">
    <source>
        <dbReference type="Proteomes" id="UP001175000"/>
    </source>
</evidence>
<evidence type="ECO:0000259" key="2">
    <source>
        <dbReference type="Pfam" id="PF24883"/>
    </source>
</evidence>
<reference evidence="3" key="1">
    <citation type="submission" date="2023-06" db="EMBL/GenBank/DDBJ databases">
        <title>Genome-scale phylogeny and comparative genomics of the fungal order Sordariales.</title>
        <authorList>
            <consortium name="Lawrence Berkeley National Laboratory"/>
            <person name="Hensen N."/>
            <person name="Bonometti L."/>
            <person name="Westerberg I."/>
            <person name="Brannstrom I.O."/>
            <person name="Guillou S."/>
            <person name="Cros-Aarteil S."/>
            <person name="Calhoun S."/>
            <person name="Haridas S."/>
            <person name="Kuo A."/>
            <person name="Mondo S."/>
            <person name="Pangilinan J."/>
            <person name="Riley R."/>
            <person name="Labutti K."/>
            <person name="Andreopoulos B."/>
            <person name="Lipzen A."/>
            <person name="Chen C."/>
            <person name="Yanf M."/>
            <person name="Daum C."/>
            <person name="Ng V."/>
            <person name="Clum A."/>
            <person name="Steindorff A."/>
            <person name="Ohm R."/>
            <person name="Martin F."/>
            <person name="Silar P."/>
            <person name="Natvig D."/>
            <person name="Lalanne C."/>
            <person name="Gautier V."/>
            <person name="Ament-Velasquez S.L."/>
            <person name="Kruys A."/>
            <person name="Hutchinson M.I."/>
            <person name="Powell A.J."/>
            <person name="Barry K."/>
            <person name="Miller A.N."/>
            <person name="Grigoriev I.V."/>
            <person name="Debuchy R."/>
            <person name="Gladieux P."/>
            <person name="Thoren M.H."/>
            <person name="Johannesson H."/>
        </authorList>
    </citation>
    <scope>NUCLEOTIDE SEQUENCE</scope>
    <source>
        <strain evidence="3">CBS 606.72</strain>
    </source>
</reference>
<accession>A0AA39WD79</accession>
<name>A0AA39WD79_9PEZI</name>
<protein>
    <recommendedName>
        <fullName evidence="2">Nephrocystin 3-like N-terminal domain-containing protein</fullName>
    </recommendedName>
</protein>
<dbReference type="InterPro" id="IPR056884">
    <property type="entry name" value="NPHP3-like_N"/>
</dbReference>
<dbReference type="AlphaFoldDB" id="A0AA39WD79"/>
<keyword evidence="1" id="KW-0677">Repeat</keyword>
<feature type="non-terminal residue" evidence="3">
    <location>
        <position position="1"/>
    </location>
</feature>
<proteinExistence type="predicted"/>
<evidence type="ECO:0000256" key="1">
    <source>
        <dbReference type="ARBA" id="ARBA00022737"/>
    </source>
</evidence>
<evidence type="ECO:0000313" key="3">
    <source>
        <dbReference type="EMBL" id="KAK0613244.1"/>
    </source>
</evidence>
<sequence>LSLAAGVAAVIQLVDRVAQVCKSYIDGVSDYPKDLRIIFVEVGSLAVVFQGLQFLKEDDNEDALTLSDLGGPDGVIQECRKIMGELSSLLPVPPLPSRVTGNAGHKRRKVRAVLNALDALAWPLKRENAHKLLVTWCDSSRPLAWPSGLQYCKKDFRQYRDLGLMNKTNRREVQAIKMTLSKSQTREVCQWLQTTDPSPSHNAARWLYEDETCSWTVRSRQWMDWLTRKTRCIWMHGIPGSGKTVLVDIHTHVTRRIRAEPRFRN</sequence>
<dbReference type="Pfam" id="PF24883">
    <property type="entry name" value="NPHP3_N"/>
    <property type="match status" value="1"/>
</dbReference>
<feature type="domain" description="Nephrocystin 3-like N-terminal" evidence="2">
    <location>
        <begin position="211"/>
        <end position="248"/>
    </location>
</feature>
<gene>
    <name evidence="3" type="ORF">B0T14DRAFT_438697</name>
</gene>
<dbReference type="EMBL" id="JAULSU010000006">
    <property type="protein sequence ID" value="KAK0613244.1"/>
    <property type="molecule type" value="Genomic_DNA"/>
</dbReference>
<organism evidence="3 4">
    <name type="scientific">Immersiella caudata</name>
    <dbReference type="NCBI Taxonomy" id="314043"/>
    <lineage>
        <taxon>Eukaryota</taxon>
        <taxon>Fungi</taxon>
        <taxon>Dikarya</taxon>
        <taxon>Ascomycota</taxon>
        <taxon>Pezizomycotina</taxon>
        <taxon>Sordariomycetes</taxon>
        <taxon>Sordariomycetidae</taxon>
        <taxon>Sordariales</taxon>
        <taxon>Lasiosphaeriaceae</taxon>
        <taxon>Immersiella</taxon>
    </lineage>
</organism>
<dbReference type="Proteomes" id="UP001175000">
    <property type="component" value="Unassembled WGS sequence"/>
</dbReference>